<evidence type="ECO:0000313" key="15">
    <source>
        <dbReference type="Proteomes" id="UP000821837"/>
    </source>
</evidence>
<reference evidence="14" key="2">
    <citation type="submission" date="2021-09" db="EMBL/GenBank/DDBJ databases">
        <authorList>
            <person name="Jia N."/>
            <person name="Wang J."/>
            <person name="Shi W."/>
            <person name="Du L."/>
            <person name="Sun Y."/>
            <person name="Zhan W."/>
            <person name="Jiang J."/>
            <person name="Wang Q."/>
            <person name="Zhang B."/>
            <person name="Ji P."/>
            <person name="Sakyi L.B."/>
            <person name="Cui X."/>
            <person name="Yuan T."/>
            <person name="Jiang B."/>
            <person name="Yang W."/>
            <person name="Lam T.T.-Y."/>
            <person name="Chang Q."/>
            <person name="Ding S."/>
            <person name="Wang X."/>
            <person name="Zhu J."/>
            <person name="Ruan X."/>
            <person name="Zhao L."/>
            <person name="Wei J."/>
            <person name="Que T."/>
            <person name="Du C."/>
            <person name="Cheng J."/>
            <person name="Dai P."/>
            <person name="Han X."/>
            <person name="Huang E."/>
            <person name="Gao Y."/>
            <person name="Liu J."/>
            <person name="Shao H."/>
            <person name="Ye R."/>
            <person name="Li L."/>
            <person name="Wei W."/>
            <person name="Wang X."/>
            <person name="Wang C."/>
            <person name="Huo Q."/>
            <person name="Li W."/>
            <person name="Guo W."/>
            <person name="Chen H."/>
            <person name="Chen S."/>
            <person name="Zhou L."/>
            <person name="Zhou L."/>
            <person name="Ni X."/>
            <person name="Tian J."/>
            <person name="Zhou Y."/>
            <person name="Sheng Y."/>
            <person name="Liu T."/>
            <person name="Pan Y."/>
            <person name="Xia L."/>
            <person name="Li J."/>
            <person name="Zhao F."/>
            <person name="Cao W."/>
        </authorList>
    </citation>
    <scope>NUCLEOTIDE SEQUENCE</scope>
    <source>
        <strain evidence="14">Rsan-2018</strain>
        <tissue evidence="14">Larvae</tissue>
    </source>
</reference>
<dbReference type="GO" id="GO:0004497">
    <property type="term" value="F:monooxygenase activity"/>
    <property type="evidence" value="ECO:0007669"/>
    <property type="project" value="UniProtKB-KW"/>
</dbReference>
<evidence type="ECO:0000256" key="8">
    <source>
        <dbReference type="ARBA" id="ARBA00022848"/>
    </source>
</evidence>
<keyword evidence="11" id="KW-0503">Monooxygenase</keyword>
<dbReference type="EMBL" id="JABSTV010001245">
    <property type="protein sequence ID" value="KAH7984780.1"/>
    <property type="molecule type" value="Genomic_DNA"/>
</dbReference>
<evidence type="ECO:0000256" key="2">
    <source>
        <dbReference type="ARBA" id="ARBA00004174"/>
    </source>
</evidence>
<evidence type="ECO:0008006" key="16">
    <source>
        <dbReference type="Google" id="ProtNLM"/>
    </source>
</evidence>
<keyword evidence="9" id="KW-0560">Oxidoreductase</keyword>
<gene>
    <name evidence="14" type="ORF">HPB52_024004</name>
</gene>
<dbReference type="InterPro" id="IPR001128">
    <property type="entry name" value="Cyt_P450"/>
</dbReference>
<keyword evidence="15" id="KW-1185">Reference proteome</keyword>
<comment type="subcellular location">
    <subcellularLocation>
        <location evidence="3">Endoplasmic reticulum membrane</location>
        <topology evidence="3">Peripheral membrane protein</topology>
    </subcellularLocation>
    <subcellularLocation>
        <location evidence="2">Microsome membrane</location>
        <topology evidence="2">Peripheral membrane protein</topology>
    </subcellularLocation>
</comment>
<dbReference type="Pfam" id="PF00067">
    <property type="entry name" value="p450"/>
    <property type="match status" value="1"/>
</dbReference>
<evidence type="ECO:0000256" key="6">
    <source>
        <dbReference type="ARBA" id="ARBA00022723"/>
    </source>
</evidence>
<evidence type="ECO:0000256" key="9">
    <source>
        <dbReference type="ARBA" id="ARBA00023002"/>
    </source>
</evidence>
<evidence type="ECO:0000256" key="3">
    <source>
        <dbReference type="ARBA" id="ARBA00004406"/>
    </source>
</evidence>
<comment type="cofactor">
    <cofactor evidence="1">
        <name>heme</name>
        <dbReference type="ChEBI" id="CHEBI:30413"/>
    </cofactor>
</comment>
<sequence length="109" mass="12599">MCLRSRDVRLIEDRHVVGNAFIFLAAGFETTATSLGFLMYLLATHPDEQERLHEEIETAFGSDRELSYEGVQQLKRLDMVVHEALRIYPPVVLFISRRCDKDTTIMMSH</sequence>
<keyword evidence="5" id="KW-0349">Heme</keyword>
<evidence type="ECO:0000256" key="10">
    <source>
        <dbReference type="ARBA" id="ARBA00023004"/>
    </source>
</evidence>
<evidence type="ECO:0000256" key="13">
    <source>
        <dbReference type="SAM" id="Phobius"/>
    </source>
</evidence>
<dbReference type="GO" id="GO:0020037">
    <property type="term" value="F:heme binding"/>
    <property type="evidence" value="ECO:0007669"/>
    <property type="project" value="InterPro"/>
</dbReference>
<keyword evidence="7" id="KW-0256">Endoplasmic reticulum</keyword>
<reference evidence="14" key="1">
    <citation type="journal article" date="2020" name="Cell">
        <title>Large-Scale Comparative Analyses of Tick Genomes Elucidate Their Genetic Diversity and Vector Capacities.</title>
        <authorList>
            <consortium name="Tick Genome and Microbiome Consortium (TIGMIC)"/>
            <person name="Jia N."/>
            <person name="Wang J."/>
            <person name="Shi W."/>
            <person name="Du L."/>
            <person name="Sun Y."/>
            <person name="Zhan W."/>
            <person name="Jiang J.F."/>
            <person name="Wang Q."/>
            <person name="Zhang B."/>
            <person name="Ji P."/>
            <person name="Bell-Sakyi L."/>
            <person name="Cui X.M."/>
            <person name="Yuan T.T."/>
            <person name="Jiang B.G."/>
            <person name="Yang W.F."/>
            <person name="Lam T.T."/>
            <person name="Chang Q.C."/>
            <person name="Ding S.J."/>
            <person name="Wang X.J."/>
            <person name="Zhu J.G."/>
            <person name="Ruan X.D."/>
            <person name="Zhao L."/>
            <person name="Wei J.T."/>
            <person name="Ye R.Z."/>
            <person name="Que T.C."/>
            <person name="Du C.H."/>
            <person name="Zhou Y.H."/>
            <person name="Cheng J.X."/>
            <person name="Dai P.F."/>
            <person name="Guo W.B."/>
            <person name="Han X.H."/>
            <person name="Huang E.J."/>
            <person name="Li L.F."/>
            <person name="Wei W."/>
            <person name="Gao Y.C."/>
            <person name="Liu J.Z."/>
            <person name="Shao H.Z."/>
            <person name="Wang X."/>
            <person name="Wang C.C."/>
            <person name="Yang T.C."/>
            <person name="Huo Q.B."/>
            <person name="Li W."/>
            <person name="Chen H.Y."/>
            <person name="Chen S.E."/>
            <person name="Zhou L.G."/>
            <person name="Ni X.B."/>
            <person name="Tian J.H."/>
            <person name="Sheng Y."/>
            <person name="Liu T."/>
            <person name="Pan Y.S."/>
            <person name="Xia L.Y."/>
            <person name="Li J."/>
            <person name="Zhao F."/>
            <person name="Cao W.C."/>
        </authorList>
    </citation>
    <scope>NUCLEOTIDE SEQUENCE</scope>
    <source>
        <strain evidence="14">Rsan-2018</strain>
    </source>
</reference>
<dbReference type="PRINTS" id="PR00385">
    <property type="entry name" value="P450"/>
</dbReference>
<evidence type="ECO:0000256" key="12">
    <source>
        <dbReference type="ARBA" id="ARBA00023136"/>
    </source>
</evidence>
<dbReference type="PANTHER" id="PTHR24292">
    <property type="entry name" value="CYTOCHROME P450"/>
    <property type="match status" value="1"/>
</dbReference>
<feature type="transmembrane region" description="Helical" evidence="13">
    <location>
        <begin position="20"/>
        <end position="43"/>
    </location>
</feature>
<keyword evidence="10" id="KW-0408">Iron</keyword>
<keyword evidence="12 13" id="KW-0472">Membrane</keyword>
<accession>A0A9D4YR72</accession>
<comment type="similarity">
    <text evidence="4">Belongs to the cytochrome P450 family.</text>
</comment>
<evidence type="ECO:0000256" key="5">
    <source>
        <dbReference type="ARBA" id="ARBA00022617"/>
    </source>
</evidence>
<evidence type="ECO:0000256" key="7">
    <source>
        <dbReference type="ARBA" id="ARBA00022824"/>
    </source>
</evidence>
<dbReference type="InterPro" id="IPR050476">
    <property type="entry name" value="Insect_CytP450_Detox"/>
</dbReference>
<dbReference type="InterPro" id="IPR002401">
    <property type="entry name" value="Cyt_P450_E_grp-I"/>
</dbReference>
<dbReference type="PRINTS" id="PR00463">
    <property type="entry name" value="EP450I"/>
</dbReference>
<name>A0A9D4YR72_RHISA</name>
<dbReference type="GO" id="GO:0005789">
    <property type="term" value="C:endoplasmic reticulum membrane"/>
    <property type="evidence" value="ECO:0007669"/>
    <property type="project" value="UniProtKB-SubCell"/>
</dbReference>
<proteinExistence type="inferred from homology"/>
<keyword evidence="13" id="KW-0812">Transmembrane</keyword>
<dbReference type="AlphaFoldDB" id="A0A9D4YR72"/>
<dbReference type="InterPro" id="IPR036396">
    <property type="entry name" value="Cyt_P450_sf"/>
</dbReference>
<protein>
    <recommendedName>
        <fullName evidence="16">Cytochrome P450</fullName>
    </recommendedName>
</protein>
<evidence type="ECO:0000256" key="1">
    <source>
        <dbReference type="ARBA" id="ARBA00001971"/>
    </source>
</evidence>
<evidence type="ECO:0000313" key="14">
    <source>
        <dbReference type="EMBL" id="KAH7984780.1"/>
    </source>
</evidence>
<keyword evidence="6" id="KW-0479">Metal-binding</keyword>
<dbReference type="GO" id="GO:0016705">
    <property type="term" value="F:oxidoreductase activity, acting on paired donors, with incorporation or reduction of molecular oxygen"/>
    <property type="evidence" value="ECO:0007669"/>
    <property type="project" value="InterPro"/>
</dbReference>
<dbReference type="Gene3D" id="1.10.630.10">
    <property type="entry name" value="Cytochrome P450"/>
    <property type="match status" value="1"/>
</dbReference>
<dbReference type="Proteomes" id="UP000821837">
    <property type="component" value="Chromosome 1"/>
</dbReference>
<evidence type="ECO:0000256" key="11">
    <source>
        <dbReference type="ARBA" id="ARBA00023033"/>
    </source>
</evidence>
<organism evidence="14 15">
    <name type="scientific">Rhipicephalus sanguineus</name>
    <name type="common">Brown dog tick</name>
    <name type="synonym">Ixodes sanguineus</name>
    <dbReference type="NCBI Taxonomy" id="34632"/>
    <lineage>
        <taxon>Eukaryota</taxon>
        <taxon>Metazoa</taxon>
        <taxon>Ecdysozoa</taxon>
        <taxon>Arthropoda</taxon>
        <taxon>Chelicerata</taxon>
        <taxon>Arachnida</taxon>
        <taxon>Acari</taxon>
        <taxon>Parasitiformes</taxon>
        <taxon>Ixodida</taxon>
        <taxon>Ixodoidea</taxon>
        <taxon>Ixodidae</taxon>
        <taxon>Rhipicephalinae</taxon>
        <taxon>Rhipicephalus</taxon>
        <taxon>Rhipicephalus</taxon>
    </lineage>
</organism>
<dbReference type="PANTHER" id="PTHR24292:SF102">
    <property type="entry name" value="CYTOCHROME P450 FAMILY-RELATED"/>
    <property type="match status" value="1"/>
</dbReference>
<keyword evidence="8" id="KW-0492">Microsome</keyword>
<dbReference type="SUPFAM" id="SSF48264">
    <property type="entry name" value="Cytochrome P450"/>
    <property type="match status" value="1"/>
</dbReference>
<comment type="caution">
    <text evidence="14">The sequence shown here is derived from an EMBL/GenBank/DDBJ whole genome shotgun (WGS) entry which is preliminary data.</text>
</comment>
<dbReference type="GO" id="GO:0005506">
    <property type="term" value="F:iron ion binding"/>
    <property type="evidence" value="ECO:0007669"/>
    <property type="project" value="InterPro"/>
</dbReference>
<evidence type="ECO:0000256" key="4">
    <source>
        <dbReference type="ARBA" id="ARBA00010617"/>
    </source>
</evidence>
<keyword evidence="13" id="KW-1133">Transmembrane helix</keyword>